<proteinExistence type="predicted"/>
<name>A0A2H1WDW7_SPOFR</name>
<dbReference type="AlphaFoldDB" id="A0A2H1WDW7"/>
<reference evidence="2" key="1">
    <citation type="submission" date="2016-07" db="EMBL/GenBank/DDBJ databases">
        <authorList>
            <person name="Bretaudeau A."/>
        </authorList>
    </citation>
    <scope>NUCLEOTIDE SEQUENCE</scope>
    <source>
        <strain evidence="2">Rice</strain>
        <tissue evidence="2">Whole body</tissue>
    </source>
</reference>
<sequence>MDFNESRNFVLKARVHRPASYASHATDFTSSCIETHTTASTDPHRTDRNTRLLWLQKLCRSIGGLGITMNSCVRRVAFCGRHQRAIRPPQMGPSRAGRRNGVSGNINRHTSNLSLVPLVLVQAAARACCTGGRGRVTSAPCSSTQARHGTLHGGAPSLGRGGPATSNQRVLAPPVGKSEQYNI</sequence>
<dbReference type="EMBL" id="ODYU01008015">
    <property type="protein sequence ID" value="SOQ51270.1"/>
    <property type="molecule type" value="Genomic_DNA"/>
</dbReference>
<gene>
    <name evidence="2" type="ORF">SFRICE_017089</name>
</gene>
<evidence type="ECO:0000313" key="2">
    <source>
        <dbReference type="EMBL" id="SOQ51270.1"/>
    </source>
</evidence>
<protein>
    <submittedName>
        <fullName evidence="2">SFRICE_017089</fullName>
    </submittedName>
</protein>
<feature type="region of interest" description="Disordered" evidence="1">
    <location>
        <begin position="136"/>
        <end position="183"/>
    </location>
</feature>
<organism evidence="2">
    <name type="scientific">Spodoptera frugiperda</name>
    <name type="common">Fall armyworm</name>
    <dbReference type="NCBI Taxonomy" id="7108"/>
    <lineage>
        <taxon>Eukaryota</taxon>
        <taxon>Metazoa</taxon>
        <taxon>Ecdysozoa</taxon>
        <taxon>Arthropoda</taxon>
        <taxon>Hexapoda</taxon>
        <taxon>Insecta</taxon>
        <taxon>Pterygota</taxon>
        <taxon>Neoptera</taxon>
        <taxon>Endopterygota</taxon>
        <taxon>Lepidoptera</taxon>
        <taxon>Glossata</taxon>
        <taxon>Ditrysia</taxon>
        <taxon>Noctuoidea</taxon>
        <taxon>Noctuidae</taxon>
        <taxon>Amphipyrinae</taxon>
        <taxon>Spodoptera</taxon>
    </lineage>
</organism>
<accession>A0A2H1WDW7</accession>
<evidence type="ECO:0000256" key="1">
    <source>
        <dbReference type="SAM" id="MobiDB-lite"/>
    </source>
</evidence>